<dbReference type="PANTHER" id="PTHR47178">
    <property type="entry name" value="MONOOXYGENASE, FAD-BINDING"/>
    <property type="match status" value="1"/>
</dbReference>
<comment type="cofactor">
    <cofactor evidence="1">
        <name>FAD</name>
        <dbReference type="ChEBI" id="CHEBI:57692"/>
    </cofactor>
</comment>
<evidence type="ECO:0000313" key="7">
    <source>
        <dbReference type="EMBL" id="KAF5268199.1"/>
    </source>
</evidence>
<dbReference type="Pfam" id="PF01494">
    <property type="entry name" value="FAD_binding_3"/>
    <property type="match status" value="2"/>
</dbReference>
<name>A0A8H5AN71_FUSOX</name>
<evidence type="ECO:0000256" key="3">
    <source>
        <dbReference type="ARBA" id="ARBA00022827"/>
    </source>
</evidence>
<organism evidence="7 8">
    <name type="scientific">Fusarium oxysporum</name>
    <name type="common">Fusarium vascular wilt</name>
    <dbReference type="NCBI Taxonomy" id="5507"/>
    <lineage>
        <taxon>Eukaryota</taxon>
        <taxon>Fungi</taxon>
        <taxon>Dikarya</taxon>
        <taxon>Ascomycota</taxon>
        <taxon>Pezizomycotina</taxon>
        <taxon>Sordariomycetes</taxon>
        <taxon>Hypocreomycetidae</taxon>
        <taxon>Hypocreales</taxon>
        <taxon>Nectriaceae</taxon>
        <taxon>Fusarium</taxon>
        <taxon>Fusarium oxysporum species complex</taxon>
    </lineage>
</organism>
<feature type="domain" description="FAD-binding" evidence="6">
    <location>
        <begin position="5"/>
        <end position="180"/>
    </location>
</feature>
<proteinExistence type="predicted"/>
<evidence type="ECO:0000256" key="1">
    <source>
        <dbReference type="ARBA" id="ARBA00001974"/>
    </source>
</evidence>
<evidence type="ECO:0000256" key="5">
    <source>
        <dbReference type="ARBA" id="ARBA00023033"/>
    </source>
</evidence>
<evidence type="ECO:0000256" key="2">
    <source>
        <dbReference type="ARBA" id="ARBA00022630"/>
    </source>
</evidence>
<dbReference type="AlphaFoldDB" id="A0A8H5AN71"/>
<gene>
    <name evidence="7" type="ORF">FOXYS1_907</name>
</gene>
<feature type="domain" description="FAD-binding" evidence="6">
    <location>
        <begin position="313"/>
        <end position="375"/>
    </location>
</feature>
<evidence type="ECO:0000259" key="6">
    <source>
        <dbReference type="Pfam" id="PF01494"/>
    </source>
</evidence>
<keyword evidence="4" id="KW-0560">Oxidoreductase</keyword>
<dbReference type="InterPro" id="IPR036188">
    <property type="entry name" value="FAD/NAD-bd_sf"/>
</dbReference>
<dbReference type="PANTHER" id="PTHR47178:SF5">
    <property type="entry name" value="FAD-BINDING DOMAIN-CONTAINING PROTEIN"/>
    <property type="match status" value="1"/>
</dbReference>
<accession>A0A8H5AN71</accession>
<dbReference type="EMBL" id="JAAFOW010000139">
    <property type="protein sequence ID" value="KAF5268199.1"/>
    <property type="molecule type" value="Genomic_DNA"/>
</dbReference>
<evidence type="ECO:0000313" key="8">
    <source>
        <dbReference type="Proteomes" id="UP000558688"/>
    </source>
</evidence>
<evidence type="ECO:0000256" key="4">
    <source>
        <dbReference type="ARBA" id="ARBA00023002"/>
    </source>
</evidence>
<protein>
    <recommendedName>
        <fullName evidence="6">FAD-binding domain-containing protein</fullName>
    </recommendedName>
</protein>
<dbReference type="Proteomes" id="UP000558688">
    <property type="component" value="Unassembled WGS sequence"/>
</dbReference>
<dbReference type="GO" id="GO:0004497">
    <property type="term" value="F:monooxygenase activity"/>
    <property type="evidence" value="ECO:0007669"/>
    <property type="project" value="UniProtKB-KW"/>
</dbReference>
<keyword evidence="3" id="KW-0274">FAD</keyword>
<dbReference type="SUPFAM" id="SSF51905">
    <property type="entry name" value="FAD/NAD(P)-binding domain"/>
    <property type="match status" value="1"/>
</dbReference>
<keyword evidence="5" id="KW-0503">Monooxygenase</keyword>
<reference evidence="7" key="1">
    <citation type="submission" date="2020-02" db="EMBL/GenBank/DDBJ databases">
        <title>Identification and distribution of gene clusters putatively required for synthesis of sphingolipid metabolism inhibitors in phylogenetically diverse species of the filamentous fungus Fusarium.</title>
        <authorList>
            <person name="Kim H.-S."/>
            <person name="Busman M."/>
            <person name="Brown D.W."/>
            <person name="Divon H."/>
            <person name="Uhlig S."/>
            <person name="Proctor R.H."/>
        </authorList>
    </citation>
    <scope>NUCLEOTIDE SEQUENCE [LARGE SCALE GENOMIC DNA]</scope>
    <source>
        <strain evidence="7">NRRL 39464</strain>
    </source>
</reference>
<sequence length="416" mass="45461">MSPFKVIIVGGGLAGSLLANGLLNNGVEVAVYERDAADSKREGYQIRLGDAADVGFKACLKDDVRAAILAKFGQSSGAGNTAPTICNSRFETVLDLTQLPSYTKSSAINRVALRNILLEPIKTAGCVKFQKRLDMYNIVSDEQGNEHVQVRFSDGSTDTCDILVAADGSGSNVSEISTARVENIVEVDSHVMFLNKGDLTEGLITKLPSRLRTGPVLTFTKDMTFFFALYLPVAQEQGSKGSSECAYDLNRGSFYWGLTVRRTRIPEGDPSKIPDLLKFCLEQIKNWAPEYRAMVTAGSETGQTENLIVAPLRASKKPSKKWRDDVRKRQAADINKGHPRVWLIGDAIHAMQPTRGMGGNQAMQDCADVLQELLRLNETARSGIPILPQDIASAAARYEDKMIHRAFTWVKKSGGT</sequence>
<dbReference type="GO" id="GO:0071949">
    <property type="term" value="F:FAD binding"/>
    <property type="evidence" value="ECO:0007669"/>
    <property type="project" value="InterPro"/>
</dbReference>
<dbReference type="Gene3D" id="3.50.50.60">
    <property type="entry name" value="FAD/NAD(P)-binding domain"/>
    <property type="match status" value="1"/>
</dbReference>
<dbReference type="InterPro" id="IPR002938">
    <property type="entry name" value="FAD-bd"/>
</dbReference>
<comment type="caution">
    <text evidence="7">The sequence shown here is derived from an EMBL/GenBank/DDBJ whole genome shotgun (WGS) entry which is preliminary data.</text>
</comment>
<dbReference type="PRINTS" id="PR00420">
    <property type="entry name" value="RNGMNOXGNASE"/>
</dbReference>
<keyword evidence="2" id="KW-0285">Flavoprotein</keyword>